<gene>
    <name evidence="6" type="ORF">DFP75_101431</name>
</gene>
<dbReference type="PRINTS" id="PR00039">
    <property type="entry name" value="HTHLYSR"/>
</dbReference>
<dbReference type="GO" id="GO:0006351">
    <property type="term" value="P:DNA-templated transcription"/>
    <property type="evidence" value="ECO:0007669"/>
    <property type="project" value="TreeGrafter"/>
</dbReference>
<evidence type="ECO:0000256" key="3">
    <source>
        <dbReference type="ARBA" id="ARBA00023125"/>
    </source>
</evidence>
<evidence type="ECO:0000313" key="7">
    <source>
        <dbReference type="Proteomes" id="UP000247551"/>
    </source>
</evidence>
<dbReference type="GO" id="GO:0043565">
    <property type="term" value="F:sequence-specific DNA binding"/>
    <property type="evidence" value="ECO:0007669"/>
    <property type="project" value="TreeGrafter"/>
</dbReference>
<name>A0A318V6K2_9GAMM</name>
<dbReference type="PANTHER" id="PTHR30537">
    <property type="entry name" value="HTH-TYPE TRANSCRIPTIONAL REGULATOR"/>
    <property type="match status" value="1"/>
</dbReference>
<evidence type="ECO:0000256" key="2">
    <source>
        <dbReference type="ARBA" id="ARBA00023015"/>
    </source>
</evidence>
<dbReference type="InterPro" id="IPR036388">
    <property type="entry name" value="WH-like_DNA-bd_sf"/>
</dbReference>
<dbReference type="InterPro" id="IPR005119">
    <property type="entry name" value="LysR_subst-bd"/>
</dbReference>
<dbReference type="PANTHER" id="PTHR30537:SF74">
    <property type="entry name" value="HTH-TYPE TRANSCRIPTIONAL REGULATOR TRPI"/>
    <property type="match status" value="1"/>
</dbReference>
<proteinExistence type="inferred from homology"/>
<dbReference type="EMBL" id="QKLW01000001">
    <property type="protein sequence ID" value="PYF84406.1"/>
    <property type="molecule type" value="Genomic_DNA"/>
</dbReference>
<evidence type="ECO:0000256" key="4">
    <source>
        <dbReference type="ARBA" id="ARBA00023163"/>
    </source>
</evidence>
<dbReference type="InterPro" id="IPR058163">
    <property type="entry name" value="LysR-type_TF_proteobact-type"/>
</dbReference>
<dbReference type="SUPFAM" id="SSF46785">
    <property type="entry name" value="Winged helix' DNA-binding domain"/>
    <property type="match status" value="1"/>
</dbReference>
<dbReference type="Pfam" id="PF03466">
    <property type="entry name" value="LysR_substrate"/>
    <property type="match status" value="1"/>
</dbReference>
<comment type="similarity">
    <text evidence="1">Belongs to the LysR transcriptional regulatory family.</text>
</comment>
<dbReference type="FunFam" id="1.10.10.10:FF:000001">
    <property type="entry name" value="LysR family transcriptional regulator"/>
    <property type="match status" value="1"/>
</dbReference>
<dbReference type="InterPro" id="IPR036390">
    <property type="entry name" value="WH_DNA-bd_sf"/>
</dbReference>
<comment type="caution">
    <text evidence="6">The sequence shown here is derived from an EMBL/GenBank/DDBJ whole genome shotgun (WGS) entry which is preliminary data.</text>
</comment>
<dbReference type="AlphaFoldDB" id="A0A318V6K2"/>
<keyword evidence="2" id="KW-0805">Transcription regulation</keyword>
<sequence length="301" mass="34851">MTNGFRTPPLNSLKVFSVVAKHESISKAALDLNLTESAVSRQIKNIEENLNFSLFTRRSRRIYLTEEGEILQRCCTKIFTELDNTLKNLSYSDSKEPLVVSCEPTLTMNWLIPNLPKFHELHPDIPIRIFAAGGDIDLSTERVDIALRRNDFTWNRNYFSEKVCDELIGPVCSENHWKIHEKGKSPMTILHTKSRFDAWQKWLSNTPQETLLIENEMIFEHFYLCLQAATSNLGFAITSIYMCPEELKAKKLMAPFSFIKDGSSYHLLSETPITHDSRKNAFYQWAKSEFENIRSTHFDTE</sequence>
<keyword evidence="7" id="KW-1185">Reference proteome</keyword>
<dbReference type="Gene3D" id="3.40.190.10">
    <property type="entry name" value="Periplasmic binding protein-like II"/>
    <property type="match status" value="2"/>
</dbReference>
<dbReference type="GO" id="GO:0003700">
    <property type="term" value="F:DNA-binding transcription factor activity"/>
    <property type="evidence" value="ECO:0007669"/>
    <property type="project" value="InterPro"/>
</dbReference>
<keyword evidence="3" id="KW-0238">DNA-binding</keyword>
<dbReference type="Proteomes" id="UP000247551">
    <property type="component" value="Unassembled WGS sequence"/>
</dbReference>
<evidence type="ECO:0000256" key="1">
    <source>
        <dbReference type="ARBA" id="ARBA00009437"/>
    </source>
</evidence>
<dbReference type="InterPro" id="IPR000847">
    <property type="entry name" value="LysR_HTH_N"/>
</dbReference>
<protein>
    <submittedName>
        <fullName evidence="6">LysR family transcriptional regulator</fullName>
    </submittedName>
</protein>
<organism evidence="6 7">
    <name type="scientific">Marinomonas alcarazii</name>
    <dbReference type="NCBI Taxonomy" id="491949"/>
    <lineage>
        <taxon>Bacteria</taxon>
        <taxon>Pseudomonadati</taxon>
        <taxon>Pseudomonadota</taxon>
        <taxon>Gammaproteobacteria</taxon>
        <taxon>Oceanospirillales</taxon>
        <taxon>Oceanospirillaceae</taxon>
        <taxon>Marinomonas</taxon>
    </lineage>
</organism>
<dbReference type="SUPFAM" id="SSF53850">
    <property type="entry name" value="Periplasmic binding protein-like II"/>
    <property type="match status" value="1"/>
</dbReference>
<dbReference type="PROSITE" id="PS50931">
    <property type="entry name" value="HTH_LYSR"/>
    <property type="match status" value="1"/>
</dbReference>
<evidence type="ECO:0000259" key="5">
    <source>
        <dbReference type="PROSITE" id="PS50931"/>
    </source>
</evidence>
<dbReference type="RefSeq" id="WP_110571851.1">
    <property type="nucleotide sequence ID" value="NZ_QKLW01000001.1"/>
</dbReference>
<evidence type="ECO:0000313" key="6">
    <source>
        <dbReference type="EMBL" id="PYF84406.1"/>
    </source>
</evidence>
<dbReference type="Gene3D" id="1.10.10.10">
    <property type="entry name" value="Winged helix-like DNA-binding domain superfamily/Winged helix DNA-binding domain"/>
    <property type="match status" value="1"/>
</dbReference>
<reference evidence="6 7" key="1">
    <citation type="submission" date="2018-06" db="EMBL/GenBank/DDBJ databases">
        <title>Genomic Encyclopedia of Type Strains, Phase III (KMG-III): the genomes of soil and plant-associated and newly described type strains.</title>
        <authorList>
            <person name="Whitman W."/>
        </authorList>
    </citation>
    <scope>NUCLEOTIDE SEQUENCE [LARGE SCALE GENOMIC DNA]</scope>
    <source>
        <strain evidence="6 7">CECT 7730</strain>
    </source>
</reference>
<dbReference type="Pfam" id="PF00126">
    <property type="entry name" value="HTH_1"/>
    <property type="match status" value="1"/>
</dbReference>
<feature type="domain" description="HTH lysR-type" evidence="5">
    <location>
        <begin position="8"/>
        <end position="65"/>
    </location>
</feature>
<keyword evidence="4" id="KW-0804">Transcription</keyword>
<accession>A0A318V6K2</accession>